<reference evidence="2 3" key="1">
    <citation type="submission" date="2023-02" db="EMBL/GenBank/DDBJ databases">
        <title>LHISI_Scaffold_Assembly.</title>
        <authorList>
            <person name="Stuart O.P."/>
            <person name="Cleave R."/>
            <person name="Magrath M.J.L."/>
            <person name="Mikheyev A.S."/>
        </authorList>
    </citation>
    <scope>NUCLEOTIDE SEQUENCE [LARGE SCALE GENOMIC DNA]</scope>
    <source>
        <strain evidence="2">Daus_M_001</strain>
        <tissue evidence="2">Leg muscle</tissue>
    </source>
</reference>
<proteinExistence type="predicted"/>
<accession>A0ABQ9G8N2</accession>
<keyword evidence="3" id="KW-1185">Reference proteome</keyword>
<dbReference type="EMBL" id="JARBHB010000014">
    <property type="protein sequence ID" value="KAJ8868776.1"/>
    <property type="molecule type" value="Genomic_DNA"/>
</dbReference>
<feature type="region of interest" description="Disordered" evidence="1">
    <location>
        <begin position="308"/>
        <end position="330"/>
    </location>
</feature>
<protein>
    <recommendedName>
        <fullName evidence="4">Ribosomal protein S4</fullName>
    </recommendedName>
</protein>
<gene>
    <name evidence="2" type="ORF">PR048_030316</name>
</gene>
<evidence type="ECO:0008006" key="4">
    <source>
        <dbReference type="Google" id="ProtNLM"/>
    </source>
</evidence>
<evidence type="ECO:0000256" key="1">
    <source>
        <dbReference type="SAM" id="MobiDB-lite"/>
    </source>
</evidence>
<comment type="caution">
    <text evidence="2">The sequence shown here is derived from an EMBL/GenBank/DDBJ whole genome shotgun (WGS) entry which is preliminary data.</text>
</comment>
<organism evidence="2 3">
    <name type="scientific">Dryococelus australis</name>
    <dbReference type="NCBI Taxonomy" id="614101"/>
    <lineage>
        <taxon>Eukaryota</taxon>
        <taxon>Metazoa</taxon>
        <taxon>Ecdysozoa</taxon>
        <taxon>Arthropoda</taxon>
        <taxon>Hexapoda</taxon>
        <taxon>Insecta</taxon>
        <taxon>Pterygota</taxon>
        <taxon>Neoptera</taxon>
        <taxon>Polyneoptera</taxon>
        <taxon>Phasmatodea</taxon>
        <taxon>Verophasmatodea</taxon>
        <taxon>Anareolatae</taxon>
        <taxon>Phasmatidae</taxon>
        <taxon>Eurycanthinae</taxon>
        <taxon>Dryococelus</taxon>
    </lineage>
</organism>
<name>A0ABQ9G8N2_9NEOP</name>
<dbReference type="Proteomes" id="UP001159363">
    <property type="component" value="Chromosome 13"/>
</dbReference>
<feature type="compositionally biased region" description="Polar residues" evidence="1">
    <location>
        <begin position="319"/>
        <end position="328"/>
    </location>
</feature>
<evidence type="ECO:0000313" key="2">
    <source>
        <dbReference type="EMBL" id="KAJ8868776.1"/>
    </source>
</evidence>
<sequence length="653" mass="73177">MTTSDKCRLIEAGFISEILAPGNDVKLLRLPVLLKTDFTSKKPKQHVRVFRKHVYKLGHAISDRKMGRLIQDTHGPSQILRAVETLKTGGRQAYYHGLVSRQPFCALRNSAGIPHRPSEEILVARSSEVLRADEGDWGEYGAVPEWKGGENWRPPRKPADQRHRPAGRVISTHTWLFKTEIDSYRRDISFVTNIRVLAHRRREIRSVKISVSGSRHWPPPVPCARVVPTQLERVCQKQSSDTHKTPYDRVKRYRERKINIKAPERVNTTRSLEMEQVARRRKLTGRNRQRQAVKNHSSIRVKLFTRPTESRNPHGRAGNRTQSLTNAIPNRGRGYHAARTLASYLGLNRVRLTTGIAPGFSQVGIVPDDAAGLRILSGISCPPPPAPFTFRYFSVLTSTHPHRLSRLRCFTHSPNRHLLRVERRKECEPSPTEERKMNPQKIRQQCGTRENDKPCRHALVASETLSVSIIAAQPASLTTPLHGNKFIRSGGLAFSPPSRRTQALSHWHPTSLFTPEMPFGLTGSAKYDGNSSCNEGEKLAQSLLRSAPHHYPHPTWANRVRFPAGSLSHVGMGPDDDAAGRRVFSGVSRPPSHFIPALLRTRLVPPASALKTSTFNSLGQMAASGRVASPTTPYRLVLGPDCTFHLPRPLAVT</sequence>
<evidence type="ECO:0000313" key="3">
    <source>
        <dbReference type="Proteomes" id="UP001159363"/>
    </source>
</evidence>